<dbReference type="EMBL" id="JBHUOZ010000001">
    <property type="protein sequence ID" value="MFD2919596.1"/>
    <property type="molecule type" value="Genomic_DNA"/>
</dbReference>
<sequence>MELNIRRHKPFLIGAWVNAITLLLIVCVNIISIWYFRKEGIKGSYLSPWIIIWSIILLAEVIVYIKIRRLIYRKLWVWIHVLLINIALFIIPMSAGFLGTLVYDESENVRTTALWLFKNLIYFIFAFLILGHLFFALTLFKSFQLKKSAGKNDEAPGLLDEFVN</sequence>
<organism evidence="2 3">
    <name type="scientific">Terrimonas rubra</name>
    <dbReference type="NCBI Taxonomy" id="1035890"/>
    <lineage>
        <taxon>Bacteria</taxon>
        <taxon>Pseudomonadati</taxon>
        <taxon>Bacteroidota</taxon>
        <taxon>Chitinophagia</taxon>
        <taxon>Chitinophagales</taxon>
        <taxon>Chitinophagaceae</taxon>
        <taxon>Terrimonas</taxon>
    </lineage>
</organism>
<keyword evidence="3" id="KW-1185">Reference proteome</keyword>
<proteinExistence type="predicted"/>
<protein>
    <submittedName>
        <fullName evidence="2">Uncharacterized protein</fullName>
    </submittedName>
</protein>
<dbReference type="Proteomes" id="UP001597511">
    <property type="component" value="Unassembled WGS sequence"/>
</dbReference>
<dbReference type="RefSeq" id="WP_386096939.1">
    <property type="nucleotide sequence ID" value="NZ_JBHUOZ010000001.1"/>
</dbReference>
<gene>
    <name evidence="2" type="ORF">ACFS6H_07765</name>
</gene>
<evidence type="ECO:0000256" key="1">
    <source>
        <dbReference type="SAM" id="Phobius"/>
    </source>
</evidence>
<feature type="transmembrane region" description="Helical" evidence="1">
    <location>
        <begin position="48"/>
        <end position="65"/>
    </location>
</feature>
<reference evidence="3" key="1">
    <citation type="journal article" date="2019" name="Int. J. Syst. Evol. Microbiol.">
        <title>The Global Catalogue of Microorganisms (GCM) 10K type strain sequencing project: providing services to taxonomists for standard genome sequencing and annotation.</title>
        <authorList>
            <consortium name="The Broad Institute Genomics Platform"/>
            <consortium name="The Broad Institute Genome Sequencing Center for Infectious Disease"/>
            <person name="Wu L."/>
            <person name="Ma J."/>
        </authorList>
    </citation>
    <scope>NUCLEOTIDE SEQUENCE [LARGE SCALE GENOMIC DNA]</scope>
    <source>
        <strain evidence="3">KCTC 23299</strain>
    </source>
</reference>
<comment type="caution">
    <text evidence="2">The sequence shown here is derived from an EMBL/GenBank/DDBJ whole genome shotgun (WGS) entry which is preliminary data.</text>
</comment>
<feature type="transmembrane region" description="Helical" evidence="1">
    <location>
        <begin position="120"/>
        <end position="140"/>
    </location>
</feature>
<feature type="transmembrane region" description="Helical" evidence="1">
    <location>
        <begin position="77"/>
        <end position="100"/>
    </location>
</feature>
<accession>A0ABW6A5P9</accession>
<evidence type="ECO:0000313" key="2">
    <source>
        <dbReference type="EMBL" id="MFD2919596.1"/>
    </source>
</evidence>
<name>A0ABW6A5P9_9BACT</name>
<evidence type="ECO:0000313" key="3">
    <source>
        <dbReference type="Proteomes" id="UP001597511"/>
    </source>
</evidence>
<keyword evidence="1" id="KW-0812">Transmembrane</keyword>
<keyword evidence="1" id="KW-0472">Membrane</keyword>
<feature type="transmembrane region" description="Helical" evidence="1">
    <location>
        <begin position="12"/>
        <end position="36"/>
    </location>
</feature>
<keyword evidence="1" id="KW-1133">Transmembrane helix</keyword>